<dbReference type="PROSITE" id="PS00108">
    <property type="entry name" value="PROTEIN_KINASE_ST"/>
    <property type="match status" value="1"/>
</dbReference>
<comment type="caution">
    <text evidence="9">The sequence shown here is derived from an EMBL/GenBank/DDBJ whole genome shotgun (WGS) entry which is preliminary data.</text>
</comment>
<dbReference type="AlphaFoldDB" id="A0A561VH15"/>
<keyword evidence="6 7" id="KW-0067">ATP-binding</keyword>
<dbReference type="InterPro" id="IPR017441">
    <property type="entry name" value="Protein_kinase_ATP_BS"/>
</dbReference>
<feature type="domain" description="Protein kinase" evidence="8">
    <location>
        <begin position="12"/>
        <end position="268"/>
    </location>
</feature>
<evidence type="ECO:0000256" key="6">
    <source>
        <dbReference type="ARBA" id="ARBA00022840"/>
    </source>
</evidence>
<name>A0A561VH15_ACTTI</name>
<dbReference type="Proteomes" id="UP000320239">
    <property type="component" value="Unassembled WGS sequence"/>
</dbReference>
<accession>A0A561VH15</accession>
<keyword evidence="3" id="KW-0808">Transferase</keyword>
<dbReference type="InterPro" id="IPR000719">
    <property type="entry name" value="Prot_kinase_dom"/>
</dbReference>
<dbReference type="PROSITE" id="PS00107">
    <property type="entry name" value="PROTEIN_KINASE_ATP"/>
    <property type="match status" value="1"/>
</dbReference>
<dbReference type="CDD" id="cd14014">
    <property type="entry name" value="STKc_PknB_like"/>
    <property type="match status" value="1"/>
</dbReference>
<dbReference type="GO" id="GO:0005524">
    <property type="term" value="F:ATP binding"/>
    <property type="evidence" value="ECO:0007669"/>
    <property type="project" value="UniProtKB-UniRule"/>
</dbReference>
<evidence type="ECO:0000313" key="9">
    <source>
        <dbReference type="EMBL" id="TWG10901.1"/>
    </source>
</evidence>
<sequence>MFKTGAVIDGRFVLERQVGAGNSGLVFAAFDRRRRATVALKVQPPRTFDSTDDFQYASERLLADLKWIEQLKGVRGIPSIHEEGRFAGRSYLVMDLVEGVSLATLIDKIKPVHTQLAVSVLAQLCDVLTQVHNRGLVHCDVKPDNITVDWSGAVWLLDLGSVKQNGEQIDEPIGTPGYAPPENHTLTSPTSRFDIYSLGATIFEMCIMRLPYQNHEGPPKADIAQFPSDLQINMNETLLGIGLDMVAFDPVRRPASASVVRAAIETLLPTLGEPRHPRAPDPDPAEWYRHGCHLTHRGS</sequence>
<evidence type="ECO:0000256" key="4">
    <source>
        <dbReference type="ARBA" id="ARBA00022741"/>
    </source>
</evidence>
<gene>
    <name evidence="9" type="ORF">FHX34_107399</name>
</gene>
<evidence type="ECO:0000259" key="8">
    <source>
        <dbReference type="PROSITE" id="PS50011"/>
    </source>
</evidence>
<dbReference type="PANTHER" id="PTHR43289:SF6">
    <property type="entry name" value="SERINE_THREONINE-PROTEIN KINASE NEKL-3"/>
    <property type="match status" value="1"/>
</dbReference>
<keyword evidence="5 9" id="KW-0418">Kinase</keyword>
<dbReference type="Pfam" id="PF00069">
    <property type="entry name" value="Pkinase"/>
    <property type="match status" value="1"/>
</dbReference>
<keyword evidence="4 7" id="KW-0547">Nucleotide-binding</keyword>
<feature type="binding site" evidence="7">
    <location>
        <position position="41"/>
    </location>
    <ligand>
        <name>ATP</name>
        <dbReference type="ChEBI" id="CHEBI:30616"/>
    </ligand>
</feature>
<evidence type="ECO:0000313" key="10">
    <source>
        <dbReference type="Proteomes" id="UP000320239"/>
    </source>
</evidence>
<reference evidence="9 10" key="1">
    <citation type="submission" date="2019-06" db="EMBL/GenBank/DDBJ databases">
        <title>Sequencing the genomes of 1000 actinobacteria strains.</title>
        <authorList>
            <person name="Klenk H.-P."/>
        </authorList>
    </citation>
    <scope>NUCLEOTIDE SEQUENCE [LARGE SCALE GENOMIC DNA]</scope>
    <source>
        <strain evidence="9 10">DSM 43866</strain>
    </source>
</reference>
<evidence type="ECO:0000256" key="3">
    <source>
        <dbReference type="ARBA" id="ARBA00022679"/>
    </source>
</evidence>
<dbReference type="PROSITE" id="PS50011">
    <property type="entry name" value="PROTEIN_KINASE_DOM"/>
    <property type="match status" value="1"/>
</dbReference>
<dbReference type="PANTHER" id="PTHR43289">
    <property type="entry name" value="MITOGEN-ACTIVATED PROTEIN KINASE KINASE KINASE 20-RELATED"/>
    <property type="match status" value="1"/>
</dbReference>
<dbReference type="SUPFAM" id="SSF56112">
    <property type="entry name" value="Protein kinase-like (PK-like)"/>
    <property type="match status" value="1"/>
</dbReference>
<evidence type="ECO:0000256" key="2">
    <source>
        <dbReference type="ARBA" id="ARBA00022527"/>
    </source>
</evidence>
<keyword evidence="10" id="KW-1185">Reference proteome</keyword>
<dbReference type="EC" id="2.7.11.1" evidence="1"/>
<protein>
    <recommendedName>
        <fullName evidence="1">non-specific serine/threonine protein kinase</fullName>
        <ecNumber evidence="1">2.7.11.1</ecNumber>
    </recommendedName>
</protein>
<dbReference type="OrthoDB" id="9762169at2"/>
<evidence type="ECO:0000256" key="5">
    <source>
        <dbReference type="ARBA" id="ARBA00022777"/>
    </source>
</evidence>
<dbReference type="RefSeq" id="WP_122976405.1">
    <property type="nucleotide sequence ID" value="NZ_BOMX01000062.1"/>
</dbReference>
<organism evidence="9 10">
    <name type="scientific">Actinoplanes teichomyceticus</name>
    <dbReference type="NCBI Taxonomy" id="1867"/>
    <lineage>
        <taxon>Bacteria</taxon>
        <taxon>Bacillati</taxon>
        <taxon>Actinomycetota</taxon>
        <taxon>Actinomycetes</taxon>
        <taxon>Micromonosporales</taxon>
        <taxon>Micromonosporaceae</taxon>
        <taxon>Actinoplanes</taxon>
    </lineage>
</organism>
<dbReference type="InterPro" id="IPR011009">
    <property type="entry name" value="Kinase-like_dom_sf"/>
</dbReference>
<dbReference type="InterPro" id="IPR008271">
    <property type="entry name" value="Ser/Thr_kinase_AS"/>
</dbReference>
<keyword evidence="2 9" id="KW-0723">Serine/threonine-protein kinase</keyword>
<evidence type="ECO:0000256" key="1">
    <source>
        <dbReference type="ARBA" id="ARBA00012513"/>
    </source>
</evidence>
<dbReference type="Gene3D" id="3.30.200.20">
    <property type="entry name" value="Phosphorylase Kinase, domain 1"/>
    <property type="match status" value="1"/>
</dbReference>
<dbReference type="EMBL" id="VIWY01000007">
    <property type="protein sequence ID" value="TWG10901.1"/>
    <property type="molecule type" value="Genomic_DNA"/>
</dbReference>
<dbReference type="GO" id="GO:0004674">
    <property type="term" value="F:protein serine/threonine kinase activity"/>
    <property type="evidence" value="ECO:0007669"/>
    <property type="project" value="UniProtKB-KW"/>
</dbReference>
<dbReference type="SMART" id="SM00220">
    <property type="entry name" value="S_TKc"/>
    <property type="match status" value="1"/>
</dbReference>
<proteinExistence type="predicted"/>
<evidence type="ECO:0000256" key="7">
    <source>
        <dbReference type="PROSITE-ProRule" id="PRU10141"/>
    </source>
</evidence>
<dbReference type="Gene3D" id="1.10.510.10">
    <property type="entry name" value="Transferase(Phosphotransferase) domain 1"/>
    <property type="match status" value="1"/>
</dbReference>